<gene>
    <name evidence="2" type="ORF">OIHEL45_08490</name>
</gene>
<dbReference type="Proteomes" id="UP000003257">
    <property type="component" value="Unassembled WGS sequence"/>
</dbReference>
<keyword evidence="2" id="KW-0808">Transferase</keyword>
<dbReference type="PANTHER" id="PTHR43798">
    <property type="entry name" value="MONOACYLGLYCEROL LIPASE"/>
    <property type="match status" value="1"/>
</dbReference>
<dbReference type="PANTHER" id="PTHR43798:SF33">
    <property type="entry name" value="HYDROLASE, PUTATIVE (AFU_ORTHOLOGUE AFUA_2G14860)-RELATED"/>
    <property type="match status" value="1"/>
</dbReference>
<dbReference type="InterPro" id="IPR050266">
    <property type="entry name" value="AB_hydrolase_sf"/>
</dbReference>
<evidence type="ECO:0000313" key="3">
    <source>
        <dbReference type="Proteomes" id="UP000003257"/>
    </source>
</evidence>
<sequence length="286" mass="32023">MTFPRFRFVPVMDHEIHVTEWGDPTKPSLMMLHGLARTGRDFDEVAAALSDHFHVLCPDMIGRGLSSWSRNPEAEYSVEYYAGIATDVMDHYQIDCATWFGTSLGGMIGMHIASGHDADRISALVVNDISPELPSEAVDRILSYVGSLPDFTTFNEGEAWLRDTYAPFGPAADVFWQRMARTSLRRRGDGNLTLHYDPRITVQFTASAHELSTWDRWARITTPTHLLRGSKSDLLLPEAAKRMTQSGPRPGLTIFPDCGHAPNISNPTDIAELRHILREMLGKIET</sequence>
<comment type="caution">
    <text evidence="2">The sequence shown here is derived from an EMBL/GenBank/DDBJ whole genome shotgun (WGS) entry which is preliminary data.</text>
</comment>
<protein>
    <submittedName>
        <fullName evidence="2">Predicted hydrolase or acyltransferase</fullName>
    </submittedName>
</protein>
<dbReference type="Pfam" id="PF12697">
    <property type="entry name" value="Abhydrolase_6"/>
    <property type="match status" value="1"/>
</dbReference>
<dbReference type="SUPFAM" id="SSF53474">
    <property type="entry name" value="alpha/beta-Hydrolases"/>
    <property type="match status" value="1"/>
</dbReference>
<dbReference type="EMBL" id="ABID01000001">
    <property type="protein sequence ID" value="EDQ06842.1"/>
    <property type="molecule type" value="Genomic_DNA"/>
</dbReference>
<reference evidence="2 3" key="1">
    <citation type="submission" date="2007-11" db="EMBL/GenBank/DDBJ databases">
        <authorList>
            <person name="Wagner-Dobler I."/>
            <person name="Ferriera S."/>
            <person name="Johnson J."/>
            <person name="Kravitz S."/>
            <person name="Beeson K."/>
            <person name="Sutton G."/>
            <person name="Rogers Y.-H."/>
            <person name="Friedman R."/>
            <person name="Frazier M."/>
            <person name="Venter J.C."/>
        </authorList>
    </citation>
    <scope>NUCLEOTIDE SEQUENCE [LARGE SCALE GENOMIC DNA]</scope>
    <source>
        <strain evidence="2 3">HEL-45</strain>
    </source>
</reference>
<evidence type="ECO:0000313" key="2">
    <source>
        <dbReference type="EMBL" id="EDQ06842.1"/>
    </source>
</evidence>
<accession>A0ABP2DEB4</accession>
<dbReference type="InterPro" id="IPR000073">
    <property type="entry name" value="AB_hydrolase_1"/>
</dbReference>
<keyword evidence="3" id="KW-1185">Reference proteome</keyword>
<feature type="domain" description="AB hydrolase-1" evidence="1">
    <location>
        <begin position="31"/>
        <end position="272"/>
    </location>
</feature>
<dbReference type="RefSeq" id="WP_007118909.1">
    <property type="nucleotide sequence ID" value="NZ_ABID01000001.1"/>
</dbReference>
<dbReference type="GO" id="GO:0016746">
    <property type="term" value="F:acyltransferase activity"/>
    <property type="evidence" value="ECO:0007669"/>
    <property type="project" value="UniProtKB-KW"/>
</dbReference>
<organism evidence="2 3">
    <name type="scientific">Sulfitobacter indolifex HEL-45</name>
    <dbReference type="NCBI Taxonomy" id="391624"/>
    <lineage>
        <taxon>Bacteria</taxon>
        <taxon>Pseudomonadati</taxon>
        <taxon>Pseudomonadota</taxon>
        <taxon>Alphaproteobacteria</taxon>
        <taxon>Rhodobacterales</taxon>
        <taxon>Roseobacteraceae</taxon>
        <taxon>Sulfitobacter</taxon>
    </lineage>
</organism>
<keyword evidence="2" id="KW-0012">Acyltransferase</keyword>
<keyword evidence="2" id="KW-0378">Hydrolase</keyword>
<dbReference type="GO" id="GO:0016787">
    <property type="term" value="F:hydrolase activity"/>
    <property type="evidence" value="ECO:0007669"/>
    <property type="project" value="UniProtKB-KW"/>
</dbReference>
<evidence type="ECO:0000259" key="1">
    <source>
        <dbReference type="Pfam" id="PF12697"/>
    </source>
</evidence>
<dbReference type="InterPro" id="IPR029058">
    <property type="entry name" value="AB_hydrolase_fold"/>
</dbReference>
<proteinExistence type="predicted"/>
<dbReference type="Gene3D" id="3.40.50.1820">
    <property type="entry name" value="alpha/beta hydrolase"/>
    <property type="match status" value="1"/>
</dbReference>
<name>A0ABP2DEB4_9RHOB</name>